<comment type="subcellular location">
    <subcellularLocation>
        <location evidence="1">Nucleus</location>
    </subcellularLocation>
</comment>
<feature type="region of interest" description="Disordered" evidence="11">
    <location>
        <begin position="553"/>
        <end position="572"/>
    </location>
</feature>
<dbReference type="Proteomes" id="UP000289886">
    <property type="component" value="Unassembled WGS sequence"/>
</dbReference>
<evidence type="ECO:0000256" key="2">
    <source>
        <dbReference type="ARBA" id="ARBA00022553"/>
    </source>
</evidence>
<keyword evidence="7" id="KW-0805">Transcription regulation</keyword>
<keyword evidence="4" id="KW-0677">Repeat</keyword>
<dbReference type="SUPFAM" id="SSF57667">
    <property type="entry name" value="beta-beta-alpha zinc fingers"/>
    <property type="match status" value="2"/>
</dbReference>
<evidence type="ECO:0000256" key="8">
    <source>
        <dbReference type="ARBA" id="ARBA00023163"/>
    </source>
</evidence>
<sequence>MEAEQSQPTGGERSGGPEQSVSEPPLQGSLSQSPSPQHHRLFPSRSLQTPGRHPLHRQPKRGDLERHYPRLQQQQQQPPSAFQLPGSADPERVTGTTAWQFSDSPGPSGEGVPSSSSSSTSRLHPQLVPPPHAGKEAQEGVPKRERKPQKPGKYVCQYCGRPCAKPSVLQKHIRSHTGERPYPCTPCGFSFKTKSNLYKHRKSHAHRIKAGLASGREGYTQGGPEGGQSGVEQEEQTEGESTDSEDETGQRTSSPTSSFSLDPYGGLAPRKSAGAEQPEDSHAVKQRLAMRLSERKKAPVAVPDDPASSFLSPGSKGSTESGYFSRSESSEQQQGSPPSTNTKSYAEIILGKYGRMGQQQRNAPPQQQQQPPSSSTQEEKSIPFSVPKTQVIEHITKLITINEAVVDTSEIDSVKPRRTSLSRRGSLESPKTVGQKEPFLFDPKGEFPSTSSSIGCMGVGVVGEPLYPQVSDPAFLAGLSSTVPLLRSHSMPSSADPSAAAGSSHSFRLSHSFDERQALATETRAGTLLPPHHRMLRRQPAIEVPLGGEFIPEKPSSSCSSTYTTDPAQKHRRGPQLYECEACGACYKKQDNYETHRRYYCPVHPPQAPERESLPSANREDRPQMMHHTLGASAAAVRKRRKEKSLGDEEEPPAFEPSPASVTSSSSYSTSPYSGIPSRPLEESRQVADILGKESSLGAPVQSEQDRRTTGKISVIQHTSSFEKQETASGERQESEEKGRGSTALEQHQQPKPPTFSRLVRQSNIQVPEILVTEEPDPEVVLVTPSASTTKEPEKTEEFQWPQRSQSLSQLPAEKLPPKKKRLRLAEAAQSSGESSFESISLPRSPSQESSVSHASSRSASFEETGKPESEYQLTATRASHVTHMLTVPSGPHQHHQPHREMRRSASEQAPTSAQHPAQIAEARSKSFDYGSLSPQRSSTAWRERRKCLLVRQATLGELEPEEQPAGRSIKAVPQVCLGYHSPTPPATEPGPAYHSTILSTDPLTKPLQLFPPPPSCEHAFPLQSLLPPPPPPALSQGQAPQLFPAPGISEVLSTQVLPHSFLQASPQLHPAQLHLGEHLGLPLQYRSLLPLQYPTVAAPALFLPLPPGLALQPTREPFQESKPVASPDPQAPGLLQPPRPVISPSSEQLRPVVPLVVPIRLQSRVPTYGRAIYTTLSQVLVTRAQESAHSAVVICKVEEDRPRTPYLKIPTPELKMYHPTTLPLETGVGMAMGEGHWPSTAGGNKRMLSPAGSLELSVEAQRQQKRVKEEEDEEEGGEEEEEREEKKKAVQREEASSPASPPMAVPYTQHSPRSWSLGPRNQPTPRWSSARWKRTGRGRPT</sequence>
<feature type="compositionally biased region" description="Polar residues" evidence="11">
    <location>
        <begin position="555"/>
        <end position="567"/>
    </location>
</feature>
<protein>
    <submittedName>
        <fullName evidence="13">Transcription factor HIVEP3</fullName>
    </submittedName>
</protein>
<feature type="domain" description="C2H2-type" evidence="12">
    <location>
        <begin position="154"/>
        <end position="181"/>
    </location>
</feature>
<dbReference type="PANTHER" id="PTHR45944">
    <property type="entry name" value="SCHNURRI, ISOFORM F"/>
    <property type="match status" value="1"/>
</dbReference>
<dbReference type="SMART" id="SM00355">
    <property type="entry name" value="ZnF_C2H2"/>
    <property type="match status" value="3"/>
</dbReference>
<gene>
    <name evidence="13" type="ORF">EOD39_15426</name>
</gene>
<dbReference type="InterPro" id="IPR013087">
    <property type="entry name" value="Znf_C2H2_type"/>
</dbReference>
<dbReference type="InterPro" id="IPR036236">
    <property type="entry name" value="Znf_C2H2_sf"/>
</dbReference>
<feature type="compositionally biased region" description="Polar residues" evidence="11">
    <location>
        <begin position="309"/>
        <end position="324"/>
    </location>
</feature>
<feature type="compositionally biased region" description="Low complexity" evidence="11">
    <location>
        <begin position="657"/>
        <end position="678"/>
    </location>
</feature>
<keyword evidence="2" id="KW-0597">Phosphoprotein</keyword>
<feature type="compositionally biased region" description="Acidic residues" evidence="11">
    <location>
        <begin position="1271"/>
        <end position="1284"/>
    </location>
</feature>
<dbReference type="Pfam" id="PF00096">
    <property type="entry name" value="zf-C2H2"/>
    <property type="match status" value="2"/>
</dbReference>
<feature type="compositionally biased region" description="Basic and acidic residues" evidence="11">
    <location>
        <begin position="1285"/>
        <end position="1296"/>
    </location>
</feature>
<proteinExistence type="predicted"/>
<feature type="compositionally biased region" description="Acidic residues" evidence="11">
    <location>
        <begin position="232"/>
        <end position="247"/>
    </location>
</feature>
<evidence type="ECO:0000259" key="12">
    <source>
        <dbReference type="PROSITE" id="PS50157"/>
    </source>
</evidence>
<keyword evidence="5 10" id="KW-0863">Zinc-finger</keyword>
<dbReference type="FunFam" id="3.30.160.60:FF:000033">
    <property type="entry name" value="Immunodeficiency virus type I enhancer binding protein 1"/>
    <property type="match status" value="1"/>
</dbReference>
<feature type="region of interest" description="Disordered" evidence="11">
    <location>
        <begin position="629"/>
        <end position="942"/>
    </location>
</feature>
<feature type="compositionally biased region" description="Low complexity" evidence="11">
    <location>
        <begin position="325"/>
        <end position="339"/>
    </location>
</feature>
<dbReference type="GO" id="GO:0008270">
    <property type="term" value="F:zinc ion binding"/>
    <property type="evidence" value="ECO:0007669"/>
    <property type="project" value="UniProtKB-KW"/>
</dbReference>
<feature type="region of interest" description="Disordered" evidence="11">
    <location>
        <begin position="1257"/>
        <end position="1342"/>
    </location>
</feature>
<feature type="compositionally biased region" description="Basic and acidic residues" evidence="11">
    <location>
        <begin position="721"/>
        <end position="740"/>
    </location>
</feature>
<dbReference type="InterPro" id="IPR051969">
    <property type="entry name" value="Zinc-finger_DNA-bd_regulators"/>
</dbReference>
<keyword evidence="14" id="KW-1185">Reference proteome</keyword>
<dbReference type="PROSITE" id="PS00028">
    <property type="entry name" value="ZINC_FINGER_C2H2_1"/>
    <property type="match status" value="2"/>
</dbReference>
<dbReference type="PANTHER" id="PTHR45944:SF5">
    <property type="entry name" value="TRANSCRIPTION FACTOR HIVEP3"/>
    <property type="match status" value="1"/>
</dbReference>
<feature type="compositionally biased region" description="Polar residues" evidence="11">
    <location>
        <begin position="1309"/>
        <end position="1328"/>
    </location>
</feature>
<feature type="compositionally biased region" description="Polar residues" evidence="11">
    <location>
        <begin position="907"/>
        <end position="916"/>
    </location>
</feature>
<keyword evidence="3" id="KW-0479">Metal-binding</keyword>
<feature type="region of interest" description="Disordered" evidence="11">
    <location>
        <begin position="417"/>
        <end position="443"/>
    </location>
</feature>
<dbReference type="Gene3D" id="3.30.160.60">
    <property type="entry name" value="Classic Zinc Finger"/>
    <property type="match status" value="2"/>
</dbReference>
<comment type="caution">
    <text evidence="13">The sequence shown here is derived from an EMBL/GenBank/DDBJ whole genome shotgun (WGS) entry which is preliminary data.</text>
</comment>
<feature type="compositionally biased region" description="Basic and acidic residues" evidence="11">
    <location>
        <begin position="133"/>
        <end position="143"/>
    </location>
</feature>
<evidence type="ECO:0000313" key="14">
    <source>
        <dbReference type="Proteomes" id="UP000289886"/>
    </source>
</evidence>
<feature type="compositionally biased region" description="Low complexity" evidence="11">
    <location>
        <begin position="826"/>
        <end position="860"/>
    </location>
</feature>
<evidence type="ECO:0000256" key="1">
    <source>
        <dbReference type="ARBA" id="ARBA00004123"/>
    </source>
</evidence>
<feature type="region of interest" description="Disordered" evidence="11">
    <location>
        <begin position="198"/>
        <end position="385"/>
    </location>
</feature>
<feature type="compositionally biased region" description="Basic residues" evidence="11">
    <location>
        <begin position="198"/>
        <end position="209"/>
    </location>
</feature>
<evidence type="ECO:0000256" key="3">
    <source>
        <dbReference type="ARBA" id="ARBA00022723"/>
    </source>
</evidence>
<keyword evidence="8" id="KW-0804">Transcription</keyword>
<dbReference type="PROSITE" id="PS50157">
    <property type="entry name" value="ZINC_FINGER_C2H2_2"/>
    <property type="match status" value="3"/>
</dbReference>
<feature type="compositionally biased region" description="Low complexity" evidence="11">
    <location>
        <begin position="358"/>
        <end position="376"/>
    </location>
</feature>
<feature type="region of interest" description="Disordered" evidence="11">
    <location>
        <begin position="1114"/>
        <end position="1147"/>
    </location>
</feature>
<accession>A0A662YIU2</accession>
<evidence type="ECO:0000256" key="7">
    <source>
        <dbReference type="ARBA" id="ARBA00023015"/>
    </source>
</evidence>
<dbReference type="GO" id="GO:0005634">
    <property type="term" value="C:nucleus"/>
    <property type="evidence" value="ECO:0007669"/>
    <property type="project" value="UniProtKB-SubCell"/>
</dbReference>
<feature type="region of interest" description="Disordered" evidence="11">
    <location>
        <begin position="1"/>
        <end position="154"/>
    </location>
</feature>
<dbReference type="GO" id="GO:0000981">
    <property type="term" value="F:DNA-binding transcription factor activity, RNA polymerase II-specific"/>
    <property type="evidence" value="ECO:0007669"/>
    <property type="project" value="TreeGrafter"/>
</dbReference>
<reference evidence="13 14" key="1">
    <citation type="submission" date="2019-01" db="EMBL/GenBank/DDBJ databases">
        <title>Draft Genome and Complete Hox-Cluster Characterization of the Sterlet Sturgeon (Acipenser ruthenus).</title>
        <authorList>
            <person name="Wei Q."/>
        </authorList>
    </citation>
    <scope>NUCLEOTIDE SEQUENCE [LARGE SCALE GENOMIC DNA]</scope>
    <source>
        <strain evidence="13">WHYD16114868_AA</strain>
        <tissue evidence="13">Blood</tissue>
    </source>
</reference>
<feature type="domain" description="C2H2-type" evidence="12">
    <location>
        <begin position="578"/>
        <end position="609"/>
    </location>
</feature>
<organism evidence="13 14">
    <name type="scientific">Acipenser ruthenus</name>
    <name type="common">Sterlet sturgeon</name>
    <dbReference type="NCBI Taxonomy" id="7906"/>
    <lineage>
        <taxon>Eukaryota</taxon>
        <taxon>Metazoa</taxon>
        <taxon>Chordata</taxon>
        <taxon>Craniata</taxon>
        <taxon>Vertebrata</taxon>
        <taxon>Euteleostomi</taxon>
        <taxon>Actinopterygii</taxon>
        <taxon>Chondrostei</taxon>
        <taxon>Acipenseriformes</taxon>
        <taxon>Acipenseridae</taxon>
        <taxon>Acipenser</taxon>
    </lineage>
</organism>
<evidence type="ECO:0000256" key="10">
    <source>
        <dbReference type="PROSITE-ProRule" id="PRU00042"/>
    </source>
</evidence>
<evidence type="ECO:0000256" key="4">
    <source>
        <dbReference type="ARBA" id="ARBA00022737"/>
    </source>
</evidence>
<dbReference type="GO" id="GO:0000978">
    <property type="term" value="F:RNA polymerase II cis-regulatory region sequence-specific DNA binding"/>
    <property type="evidence" value="ECO:0007669"/>
    <property type="project" value="TreeGrafter"/>
</dbReference>
<evidence type="ECO:0000313" key="13">
    <source>
        <dbReference type="EMBL" id="RXM96650.1"/>
    </source>
</evidence>
<feature type="compositionally biased region" description="Low complexity" evidence="11">
    <location>
        <begin position="102"/>
        <end position="121"/>
    </location>
</feature>
<evidence type="ECO:0000256" key="11">
    <source>
        <dbReference type="SAM" id="MobiDB-lite"/>
    </source>
</evidence>
<feature type="compositionally biased region" description="Gly residues" evidence="11">
    <location>
        <begin position="220"/>
        <end position="229"/>
    </location>
</feature>
<feature type="region of interest" description="Disordered" evidence="11">
    <location>
        <begin position="1231"/>
        <end position="1250"/>
    </location>
</feature>
<evidence type="ECO:0000256" key="9">
    <source>
        <dbReference type="ARBA" id="ARBA00023242"/>
    </source>
</evidence>
<dbReference type="EMBL" id="SCEB01001521">
    <property type="protein sequence ID" value="RXM96650.1"/>
    <property type="molecule type" value="Genomic_DNA"/>
</dbReference>
<keyword evidence="9" id="KW-0539">Nucleus</keyword>
<feature type="domain" description="C2H2-type" evidence="12">
    <location>
        <begin position="182"/>
        <end position="209"/>
    </location>
</feature>
<feature type="compositionally biased region" description="Low complexity" evidence="11">
    <location>
        <begin position="24"/>
        <end position="36"/>
    </location>
</feature>
<keyword evidence="6" id="KW-0862">Zinc</keyword>
<evidence type="ECO:0000256" key="5">
    <source>
        <dbReference type="ARBA" id="ARBA00022771"/>
    </source>
</evidence>
<feature type="compositionally biased region" description="Basic residues" evidence="11">
    <location>
        <begin position="1332"/>
        <end position="1342"/>
    </location>
</feature>
<name>A0A662YIU2_ACIRT</name>
<evidence type="ECO:0000256" key="6">
    <source>
        <dbReference type="ARBA" id="ARBA00022833"/>
    </source>
</evidence>
<feature type="compositionally biased region" description="Polar residues" evidence="11">
    <location>
        <begin position="250"/>
        <end position="260"/>
    </location>
</feature>